<organism evidence="14 15">
    <name type="scientific">Azohydromonas lata</name>
    <dbReference type="NCBI Taxonomy" id="45677"/>
    <lineage>
        <taxon>Bacteria</taxon>
        <taxon>Pseudomonadati</taxon>
        <taxon>Pseudomonadota</taxon>
        <taxon>Betaproteobacteria</taxon>
        <taxon>Burkholderiales</taxon>
        <taxon>Sphaerotilaceae</taxon>
        <taxon>Azohydromonas</taxon>
    </lineage>
</organism>
<feature type="transmembrane region" description="Helical" evidence="13">
    <location>
        <begin position="151"/>
        <end position="175"/>
    </location>
</feature>
<evidence type="ECO:0000256" key="13">
    <source>
        <dbReference type="SAM" id="Phobius"/>
    </source>
</evidence>
<evidence type="ECO:0000256" key="9">
    <source>
        <dbReference type="ARBA" id="ARBA00022748"/>
    </source>
</evidence>
<keyword evidence="10 13" id="KW-1133">Transmembrane helix</keyword>
<keyword evidence="11 12" id="KW-0472">Membrane</keyword>
<feature type="transmembrane region" description="Helical" evidence="13">
    <location>
        <begin position="121"/>
        <end position="145"/>
    </location>
</feature>
<evidence type="ECO:0000313" key="15">
    <source>
        <dbReference type="Proteomes" id="UP001293718"/>
    </source>
</evidence>
<dbReference type="EMBL" id="JAXOJX010000090">
    <property type="protein sequence ID" value="MDZ5460951.1"/>
    <property type="molecule type" value="Genomic_DNA"/>
</dbReference>
<evidence type="ECO:0000256" key="4">
    <source>
        <dbReference type="ARBA" id="ARBA00016452"/>
    </source>
</evidence>
<evidence type="ECO:0000256" key="1">
    <source>
        <dbReference type="ARBA" id="ARBA00002442"/>
    </source>
</evidence>
<dbReference type="PANTHER" id="PTHR30070">
    <property type="entry name" value="HEME EXPORTER PROTEIN B"/>
    <property type="match status" value="1"/>
</dbReference>
<keyword evidence="5 12" id="KW-0813">Transport</keyword>
<sequence>MAHGTLDAAAAPARGAAGGGLNGAAAALGCSLRRELRLLLRERFDALAALGFFVLVLSLLPLALEGDAVLLRRVAPAAAWVAALLAVLLGSQRLFQADAANGVLEQQLLCPTPLAALLGRLLGHLAACALLLPASAVLVPFYGLAPERWPALALSLLLGLPTLSLLCALGAALTLHARGGGMLLALLVLPLAVPLLLLGVGTAQGDAAAPWLLGALLALGAALLPHAVLAALRLGQE</sequence>
<evidence type="ECO:0000256" key="5">
    <source>
        <dbReference type="ARBA" id="ARBA00022448"/>
    </source>
</evidence>
<keyword evidence="7 12" id="KW-0997">Cell inner membrane</keyword>
<evidence type="ECO:0000256" key="6">
    <source>
        <dbReference type="ARBA" id="ARBA00022475"/>
    </source>
</evidence>
<evidence type="ECO:0000256" key="7">
    <source>
        <dbReference type="ARBA" id="ARBA00022519"/>
    </source>
</evidence>
<feature type="transmembrane region" description="Helical" evidence="13">
    <location>
        <begin position="70"/>
        <end position="89"/>
    </location>
</feature>
<accession>A0ABU5IPZ0</accession>
<gene>
    <name evidence="14" type="ORF">SM757_30690</name>
</gene>
<keyword evidence="6 12" id="KW-1003">Cell membrane</keyword>
<name>A0ABU5IPZ0_9BURK</name>
<evidence type="ECO:0000256" key="8">
    <source>
        <dbReference type="ARBA" id="ARBA00022692"/>
    </source>
</evidence>
<keyword evidence="9 12" id="KW-0201">Cytochrome c-type biogenesis</keyword>
<dbReference type="InterPro" id="IPR026031">
    <property type="entry name" value="Cyt_c_CcmB_bac"/>
</dbReference>
<feature type="transmembrane region" description="Helical" evidence="13">
    <location>
        <begin position="209"/>
        <end position="232"/>
    </location>
</feature>
<comment type="caution">
    <text evidence="14">The sequence shown here is derived from an EMBL/GenBank/DDBJ whole genome shotgun (WGS) entry which is preliminary data.</text>
</comment>
<dbReference type="Pfam" id="PF03379">
    <property type="entry name" value="CcmB"/>
    <property type="match status" value="1"/>
</dbReference>
<proteinExistence type="inferred from homology"/>
<evidence type="ECO:0000256" key="2">
    <source>
        <dbReference type="ARBA" id="ARBA00004429"/>
    </source>
</evidence>
<feature type="transmembrane region" description="Helical" evidence="13">
    <location>
        <begin position="44"/>
        <end position="64"/>
    </location>
</feature>
<dbReference type="RefSeq" id="WP_322468258.1">
    <property type="nucleotide sequence ID" value="NZ_JAXOJX010000090.1"/>
</dbReference>
<evidence type="ECO:0000256" key="11">
    <source>
        <dbReference type="ARBA" id="ARBA00023136"/>
    </source>
</evidence>
<dbReference type="InterPro" id="IPR003544">
    <property type="entry name" value="Cyt_c_biogenesis_CcmB"/>
</dbReference>
<reference evidence="14 15" key="1">
    <citation type="submission" date="2023-11" db="EMBL/GenBank/DDBJ databases">
        <title>Draft genome of Azohydromonas lata strain H1 (DSM1123), a polyhydroxyalkanoate producer.</title>
        <authorList>
            <person name="Traversa D."/>
            <person name="D'Addabbo P."/>
            <person name="Pazzani C."/>
            <person name="Manzari C."/>
            <person name="Chiara M."/>
            <person name="Scrascia M."/>
        </authorList>
    </citation>
    <scope>NUCLEOTIDE SEQUENCE [LARGE SCALE GENOMIC DNA]</scope>
    <source>
        <strain evidence="14 15">H1</strain>
    </source>
</reference>
<comment type="similarity">
    <text evidence="3 12">Belongs to the CcmB/CycW/HelB family.</text>
</comment>
<feature type="transmembrane region" description="Helical" evidence="13">
    <location>
        <begin position="182"/>
        <end position="203"/>
    </location>
</feature>
<comment type="function">
    <text evidence="1 12">Required for the export of heme to the periplasm for the biogenesis of c-type cytochromes.</text>
</comment>
<dbReference type="PIRSF" id="PIRSF002764">
    <property type="entry name" value="CcmB"/>
    <property type="match status" value="1"/>
</dbReference>
<evidence type="ECO:0000313" key="14">
    <source>
        <dbReference type="EMBL" id="MDZ5460951.1"/>
    </source>
</evidence>
<evidence type="ECO:0000256" key="10">
    <source>
        <dbReference type="ARBA" id="ARBA00022989"/>
    </source>
</evidence>
<dbReference type="PANTHER" id="PTHR30070:SF1">
    <property type="entry name" value="CYTOCHROME C BIOGENESIS B-RELATED"/>
    <property type="match status" value="1"/>
</dbReference>
<keyword evidence="15" id="KW-1185">Reference proteome</keyword>
<evidence type="ECO:0000256" key="3">
    <source>
        <dbReference type="ARBA" id="ARBA00010544"/>
    </source>
</evidence>
<dbReference type="PRINTS" id="PR01414">
    <property type="entry name" value="CCMBBIOGNSIS"/>
</dbReference>
<dbReference type="Proteomes" id="UP001293718">
    <property type="component" value="Unassembled WGS sequence"/>
</dbReference>
<comment type="subcellular location">
    <subcellularLocation>
        <location evidence="2">Cell inner membrane</location>
        <topology evidence="2">Multi-pass membrane protein</topology>
    </subcellularLocation>
</comment>
<evidence type="ECO:0000256" key="12">
    <source>
        <dbReference type="PIRNR" id="PIRNR002764"/>
    </source>
</evidence>
<protein>
    <recommendedName>
        <fullName evidence="4 12">Heme exporter protein B</fullName>
    </recommendedName>
</protein>
<keyword evidence="8 13" id="KW-0812">Transmembrane</keyword>